<comment type="similarity">
    <text evidence="4">Belongs to the archaeal riboflavin kinase family.</text>
</comment>
<comment type="pathway">
    <text evidence="3">Cofactor biosynthesis; FMN biosynthesis; FMN from riboflavin (CTP route): step 1/1.</text>
</comment>
<dbReference type="InterPro" id="IPR039063">
    <property type="entry name" value="RibK_CTP-dep"/>
</dbReference>
<dbReference type="GO" id="GO:0009398">
    <property type="term" value="P:FMN biosynthetic process"/>
    <property type="evidence" value="ECO:0007669"/>
    <property type="project" value="UniProtKB-UniPathway"/>
</dbReference>
<keyword evidence="8" id="KW-0288">FMN</keyword>
<evidence type="ECO:0000256" key="3">
    <source>
        <dbReference type="ARBA" id="ARBA00005219"/>
    </source>
</evidence>
<reference evidence="19 20" key="1">
    <citation type="submission" date="2016-08" db="EMBL/GenBank/DDBJ databases">
        <title>New Insights into Marine Group III Euryarchaeota, from dark to light.</title>
        <authorList>
            <person name="Haro-Moreno J.M."/>
            <person name="Rodriguez-Valera F."/>
            <person name="Lopez-Garcia P."/>
            <person name="Moreira D."/>
            <person name="Martin-Cuadrado A.B."/>
        </authorList>
    </citation>
    <scope>NUCLEOTIDE SEQUENCE [LARGE SCALE GENOMIC DNA]</scope>
    <source>
        <strain evidence="19">CG-Bathy1</strain>
    </source>
</reference>
<dbReference type="GO" id="GO:0008531">
    <property type="term" value="F:riboflavin kinase activity"/>
    <property type="evidence" value="ECO:0007669"/>
    <property type="project" value="InterPro"/>
</dbReference>
<dbReference type="AlphaFoldDB" id="A0A1J5TP33"/>
<evidence type="ECO:0000256" key="5">
    <source>
        <dbReference type="ARBA" id="ARBA00011987"/>
    </source>
</evidence>
<dbReference type="Proteomes" id="UP000183815">
    <property type="component" value="Unassembled WGS sequence"/>
</dbReference>
<keyword evidence="13" id="KW-0460">Magnesium</keyword>
<dbReference type="SUPFAM" id="SSF46785">
    <property type="entry name" value="Winged helix' DNA-binding domain"/>
    <property type="match status" value="1"/>
</dbReference>
<comment type="cofactor">
    <cofactor evidence="1">
        <name>Mg(2+)</name>
        <dbReference type="ChEBI" id="CHEBI:18420"/>
    </cofactor>
</comment>
<evidence type="ECO:0000313" key="19">
    <source>
        <dbReference type="EMBL" id="OIR18008.1"/>
    </source>
</evidence>
<dbReference type="GO" id="GO:0000166">
    <property type="term" value="F:nucleotide binding"/>
    <property type="evidence" value="ECO:0007669"/>
    <property type="project" value="UniProtKB-KW"/>
</dbReference>
<comment type="function">
    <text evidence="2">Catalyzes the CTP-dependent phosphorylation of riboflavin (vitamin B2) to form flavin mononucleotide (FMN).</text>
</comment>
<evidence type="ECO:0000256" key="13">
    <source>
        <dbReference type="ARBA" id="ARBA00022842"/>
    </source>
</evidence>
<comment type="caution">
    <text evidence="19">The sequence shown here is derived from an EMBL/GenBank/DDBJ whole genome shotgun (WGS) entry which is preliminary data.</text>
</comment>
<dbReference type="InterPro" id="IPR036390">
    <property type="entry name" value="WH_DNA-bd_sf"/>
</dbReference>
<dbReference type="Gene3D" id="2.40.30.30">
    <property type="entry name" value="Riboflavin kinase-like"/>
    <property type="match status" value="1"/>
</dbReference>
<evidence type="ECO:0000256" key="1">
    <source>
        <dbReference type="ARBA" id="ARBA00001946"/>
    </source>
</evidence>
<keyword evidence="11" id="KW-0547">Nucleotide-binding</keyword>
<evidence type="ECO:0000256" key="4">
    <source>
        <dbReference type="ARBA" id="ARBA00006428"/>
    </source>
</evidence>
<keyword evidence="7" id="KW-0285">Flavoprotein</keyword>
<keyword evidence="9" id="KW-0808">Transferase</keyword>
<proteinExistence type="inferred from homology"/>
<comment type="catalytic activity">
    <reaction evidence="17">
        <text>riboflavin + CTP = CDP + FMN + H(+)</text>
        <dbReference type="Rhea" id="RHEA:25021"/>
        <dbReference type="ChEBI" id="CHEBI:15378"/>
        <dbReference type="ChEBI" id="CHEBI:37563"/>
        <dbReference type="ChEBI" id="CHEBI:57986"/>
        <dbReference type="ChEBI" id="CHEBI:58069"/>
        <dbReference type="ChEBI" id="CHEBI:58210"/>
        <dbReference type="EC" id="2.7.1.161"/>
    </reaction>
</comment>
<gene>
    <name evidence="19" type="ORF">BEU04_04715</name>
</gene>
<evidence type="ECO:0000256" key="8">
    <source>
        <dbReference type="ARBA" id="ARBA00022643"/>
    </source>
</evidence>
<dbReference type="Pfam" id="PF01982">
    <property type="entry name" value="CTP-dep_RFKase"/>
    <property type="match status" value="1"/>
</dbReference>
<evidence type="ECO:0000256" key="7">
    <source>
        <dbReference type="ARBA" id="ARBA00022630"/>
    </source>
</evidence>
<evidence type="ECO:0000256" key="16">
    <source>
        <dbReference type="ARBA" id="ARBA00033116"/>
    </source>
</evidence>
<dbReference type="EC" id="2.7.1.161" evidence="5"/>
<dbReference type="PANTHER" id="PTHR40706:SF1">
    <property type="entry name" value="RIBOFLAVIN KINASE"/>
    <property type="match status" value="1"/>
</dbReference>
<dbReference type="PANTHER" id="PTHR40706">
    <property type="entry name" value="RIBOFLAVIN KINASE"/>
    <property type="match status" value="1"/>
</dbReference>
<evidence type="ECO:0000256" key="10">
    <source>
        <dbReference type="ARBA" id="ARBA00022723"/>
    </source>
</evidence>
<dbReference type="GO" id="GO:0009231">
    <property type="term" value="P:riboflavin biosynthetic process"/>
    <property type="evidence" value="ECO:0007669"/>
    <property type="project" value="InterPro"/>
</dbReference>
<evidence type="ECO:0000256" key="14">
    <source>
        <dbReference type="ARBA" id="ARBA00029789"/>
    </source>
</evidence>
<dbReference type="InterPro" id="IPR036388">
    <property type="entry name" value="WH-like_DNA-bd_sf"/>
</dbReference>
<evidence type="ECO:0000256" key="9">
    <source>
        <dbReference type="ARBA" id="ARBA00022679"/>
    </source>
</evidence>
<evidence type="ECO:0000256" key="2">
    <source>
        <dbReference type="ARBA" id="ARBA00003072"/>
    </source>
</evidence>
<dbReference type="SUPFAM" id="SSF82114">
    <property type="entry name" value="Riboflavin kinase-like"/>
    <property type="match status" value="1"/>
</dbReference>
<evidence type="ECO:0000256" key="12">
    <source>
        <dbReference type="ARBA" id="ARBA00022777"/>
    </source>
</evidence>
<evidence type="ECO:0000256" key="15">
    <source>
        <dbReference type="ARBA" id="ARBA00030544"/>
    </source>
</evidence>
<organism evidence="19 20">
    <name type="scientific">Marine Group III euryarchaeote CG-Bathy1</name>
    <dbReference type="NCBI Taxonomy" id="1889001"/>
    <lineage>
        <taxon>Archaea</taxon>
        <taxon>Methanobacteriati</taxon>
        <taxon>Thermoplasmatota</taxon>
        <taxon>Thermoplasmata</taxon>
        <taxon>Candidatus Thermoprofundales</taxon>
    </lineage>
</organism>
<sequence length="239" mass="27189">MLSLNVSSTGVKPTHIAVLKFLALRGATKHPVNMSSEKLAEKFDVSQQSGSRYILNLVDNGLLERNLGRKGQILSLTSKAIDILKNEFNEYRLVFDAPEKIMLRGKLESGLGEGAYYISRKKYQKQINKIMGWEAYDGTFNLRVEEEDMPKLEAVHAANGMLIEGFKEKNRTFGRAWLFEANIVNPKNKKCVDKCAVIVPKRTHYRKVIELISPEYLRGFFKSKDDQEFIVNVKLNSGN</sequence>
<protein>
    <recommendedName>
        <fullName evidence="6">Riboflavin kinase</fullName>
        <ecNumber evidence="5">2.7.1.161</ecNumber>
    </recommendedName>
    <alternativeName>
        <fullName evidence="15">CTP-dependent riboflavin kinase</fullName>
    </alternativeName>
    <alternativeName>
        <fullName evidence="16">CTP:riboflavin 5'-phosphotransferase</fullName>
    </alternativeName>
    <alternativeName>
        <fullName evidence="14">Flavokinase</fullName>
    </alternativeName>
</protein>
<evidence type="ECO:0000313" key="20">
    <source>
        <dbReference type="Proteomes" id="UP000183815"/>
    </source>
</evidence>
<name>A0A1J5TP33_9ARCH</name>
<evidence type="ECO:0000256" key="6">
    <source>
        <dbReference type="ARBA" id="ARBA00017394"/>
    </source>
</evidence>
<evidence type="ECO:0000256" key="11">
    <source>
        <dbReference type="ARBA" id="ARBA00022741"/>
    </source>
</evidence>
<evidence type="ECO:0000256" key="17">
    <source>
        <dbReference type="ARBA" id="ARBA00047857"/>
    </source>
</evidence>
<dbReference type="InterPro" id="IPR023602">
    <property type="entry name" value="Riboflavin_kinase_CTP-dep"/>
</dbReference>
<dbReference type="GO" id="GO:0046872">
    <property type="term" value="F:metal ion binding"/>
    <property type="evidence" value="ECO:0007669"/>
    <property type="project" value="UniProtKB-KW"/>
</dbReference>
<dbReference type="EMBL" id="MIYU01000008">
    <property type="protein sequence ID" value="OIR18008.1"/>
    <property type="molecule type" value="Genomic_DNA"/>
</dbReference>
<keyword evidence="12" id="KW-0418">Kinase</keyword>
<dbReference type="InterPro" id="IPR023465">
    <property type="entry name" value="Riboflavin_kinase_dom_sf"/>
</dbReference>
<accession>A0A1J5TP33</accession>
<dbReference type="Gene3D" id="1.10.10.10">
    <property type="entry name" value="Winged helix-like DNA-binding domain superfamily/Winged helix DNA-binding domain"/>
    <property type="match status" value="1"/>
</dbReference>
<evidence type="ECO:0000259" key="18">
    <source>
        <dbReference type="Pfam" id="PF01982"/>
    </source>
</evidence>
<dbReference type="UniPathway" id="UPA00276">
    <property type="reaction ID" value="UER00929"/>
</dbReference>
<keyword evidence="10" id="KW-0479">Metal-binding</keyword>
<feature type="domain" description="Riboflavin kinase" evidence="18">
    <location>
        <begin position="109"/>
        <end position="233"/>
    </location>
</feature>